<reference evidence="2 3" key="1">
    <citation type="journal article" date="2013" name="Nature">
        <title>Insights into bilaterian evolution from three spiralian genomes.</title>
        <authorList>
            <person name="Simakov O."/>
            <person name="Marletaz F."/>
            <person name="Cho S.J."/>
            <person name="Edsinger-Gonzales E."/>
            <person name="Havlak P."/>
            <person name="Hellsten U."/>
            <person name="Kuo D.H."/>
            <person name="Larsson T."/>
            <person name="Lv J."/>
            <person name="Arendt D."/>
            <person name="Savage R."/>
            <person name="Osoegawa K."/>
            <person name="de Jong P."/>
            <person name="Grimwood J."/>
            <person name="Chapman J.A."/>
            <person name="Shapiro H."/>
            <person name="Aerts A."/>
            <person name="Otillar R.P."/>
            <person name="Terry A.Y."/>
            <person name="Boore J.L."/>
            <person name="Grigoriev I.V."/>
            <person name="Lindberg D.R."/>
            <person name="Seaver E.C."/>
            <person name="Weisblat D.A."/>
            <person name="Putnam N.H."/>
            <person name="Rokhsar D.S."/>
        </authorList>
    </citation>
    <scope>NUCLEOTIDE SEQUENCE [LARGE SCALE GENOMIC DNA]</scope>
</reference>
<dbReference type="GO" id="GO:0016020">
    <property type="term" value="C:membrane"/>
    <property type="evidence" value="ECO:0007669"/>
    <property type="project" value="InterPro"/>
</dbReference>
<dbReference type="InterPro" id="IPR036259">
    <property type="entry name" value="MFS_trans_sf"/>
</dbReference>
<evidence type="ECO:0000313" key="2">
    <source>
        <dbReference type="EMBL" id="ESO82303.1"/>
    </source>
</evidence>
<dbReference type="OMA" id="MNTWPEN"/>
<feature type="transmembrane region" description="Helical" evidence="1">
    <location>
        <begin position="161"/>
        <end position="184"/>
    </location>
</feature>
<gene>
    <name evidence="2" type="ORF">LOTGIDRAFT_134790</name>
</gene>
<feature type="transmembrane region" description="Helical" evidence="1">
    <location>
        <begin position="336"/>
        <end position="358"/>
    </location>
</feature>
<accession>V3YW99</accession>
<dbReference type="SUPFAM" id="SSF103473">
    <property type="entry name" value="MFS general substrate transporter"/>
    <property type="match status" value="1"/>
</dbReference>
<keyword evidence="1" id="KW-0812">Transmembrane</keyword>
<dbReference type="PANTHER" id="PTHR23516">
    <property type="entry name" value="SAM (S-ADENOSYL METHIONINE) TRANSPORTER"/>
    <property type="match status" value="1"/>
</dbReference>
<keyword evidence="1" id="KW-1133">Transmembrane helix</keyword>
<dbReference type="GO" id="GO:0015098">
    <property type="term" value="F:molybdate ion transmembrane transporter activity"/>
    <property type="evidence" value="ECO:0007669"/>
    <property type="project" value="InterPro"/>
</dbReference>
<dbReference type="HOGENOM" id="CLU_034007_2_0_1"/>
<feature type="transmembrane region" description="Helical" evidence="1">
    <location>
        <begin position="75"/>
        <end position="95"/>
    </location>
</feature>
<dbReference type="InterPro" id="IPR008509">
    <property type="entry name" value="MOT2/MFSD5"/>
</dbReference>
<dbReference type="EMBL" id="KB203946">
    <property type="protein sequence ID" value="ESO82303.1"/>
    <property type="molecule type" value="Genomic_DNA"/>
</dbReference>
<name>V3YW99_LOTGI</name>
<evidence type="ECO:0000256" key="1">
    <source>
        <dbReference type="SAM" id="Phobius"/>
    </source>
</evidence>
<feature type="transmembrane region" description="Helical" evidence="1">
    <location>
        <begin position="312"/>
        <end position="330"/>
    </location>
</feature>
<feature type="transmembrane region" description="Helical" evidence="1">
    <location>
        <begin position="282"/>
        <end position="300"/>
    </location>
</feature>
<dbReference type="Pfam" id="PF05631">
    <property type="entry name" value="MFS_5"/>
    <property type="match status" value="1"/>
</dbReference>
<dbReference type="CDD" id="cd17487">
    <property type="entry name" value="MFS_MFSD5_like"/>
    <property type="match status" value="1"/>
</dbReference>
<keyword evidence="3" id="KW-1185">Reference proteome</keyword>
<sequence length="437" mass="48962">MNIFLLGFWILCVVCAVLFLYTRSTLSPVNNASFSNFQRSYLVVYLLAMAGDWLQGPHVYALYENYGMTPHQIDRLFVAGFGSSMMFGTIVGSFADKYGRKTNCILYGVLYGLACITKHFNNFWILMLGRLLGGIATSILYSAFESWLVCEHNKRGFESELLSNIFSNAVLGNSLVAIFAGLVAQYFADIFGFVAPFDLSMGVLTIMVIITLMTWPDNYGDKSSNIRESFHKAISTIKTDQKVLCLGLIQAMFEGSMYIFVLEWTPALTPMTEDGHRGAIPHGHIFAAFMVAIMIGSSMFKLLSKFTSVESFMRVVLFISSLALLTPILFHGNQTVIFIGFIVFETCVGIFWPSIGTLRGKYVPEETRATIMNCFRVPLNLIVVVILLQDLTINVVFGCCTTFLLAAALSQHWLYRLVHFILIIILLYCGLNYFLPN</sequence>
<feature type="transmembrane region" description="Helical" evidence="1">
    <location>
        <begin position="131"/>
        <end position="149"/>
    </location>
</feature>
<dbReference type="Proteomes" id="UP000030746">
    <property type="component" value="Unassembled WGS sequence"/>
</dbReference>
<feature type="transmembrane region" description="Helical" evidence="1">
    <location>
        <begin position="243"/>
        <end position="262"/>
    </location>
</feature>
<evidence type="ECO:0008006" key="4">
    <source>
        <dbReference type="Google" id="ProtNLM"/>
    </source>
</evidence>
<dbReference type="OrthoDB" id="263957at2759"/>
<protein>
    <recommendedName>
        <fullName evidence="4">Major facilitator superfamily (MFS) profile domain-containing protein</fullName>
    </recommendedName>
</protein>
<feature type="transmembrane region" description="Helical" evidence="1">
    <location>
        <begin position="6"/>
        <end position="22"/>
    </location>
</feature>
<feature type="transmembrane region" description="Helical" evidence="1">
    <location>
        <begin position="413"/>
        <end position="435"/>
    </location>
</feature>
<dbReference type="CTD" id="20233602"/>
<dbReference type="GeneID" id="20233602"/>
<dbReference type="KEGG" id="lgi:LOTGIDRAFT_134790"/>
<dbReference type="RefSeq" id="XP_009066968.1">
    <property type="nucleotide sequence ID" value="XM_009068720.1"/>
</dbReference>
<feature type="transmembrane region" description="Helical" evidence="1">
    <location>
        <begin position="379"/>
        <end position="407"/>
    </location>
</feature>
<dbReference type="PANTHER" id="PTHR23516:SF23">
    <property type="entry name" value="MOLYBDATE-ANION TRANSPORTER"/>
    <property type="match status" value="1"/>
</dbReference>
<evidence type="ECO:0000313" key="3">
    <source>
        <dbReference type="Proteomes" id="UP000030746"/>
    </source>
</evidence>
<proteinExistence type="predicted"/>
<dbReference type="Gene3D" id="1.20.1250.20">
    <property type="entry name" value="MFS general substrate transporter like domains"/>
    <property type="match status" value="1"/>
</dbReference>
<keyword evidence="1" id="KW-0472">Membrane</keyword>
<dbReference type="AlphaFoldDB" id="V3YW99"/>
<feature type="transmembrane region" description="Helical" evidence="1">
    <location>
        <begin position="190"/>
        <end position="215"/>
    </location>
</feature>
<feature type="transmembrane region" description="Helical" evidence="1">
    <location>
        <begin position="42"/>
        <end position="63"/>
    </location>
</feature>
<organism evidence="2 3">
    <name type="scientific">Lottia gigantea</name>
    <name type="common">Giant owl limpet</name>
    <dbReference type="NCBI Taxonomy" id="225164"/>
    <lineage>
        <taxon>Eukaryota</taxon>
        <taxon>Metazoa</taxon>
        <taxon>Spiralia</taxon>
        <taxon>Lophotrochozoa</taxon>
        <taxon>Mollusca</taxon>
        <taxon>Gastropoda</taxon>
        <taxon>Patellogastropoda</taxon>
        <taxon>Lottioidea</taxon>
        <taxon>Lottiidae</taxon>
        <taxon>Lottia</taxon>
    </lineage>
</organism>